<dbReference type="Pfam" id="PF24860">
    <property type="entry name" value="FdhE_C"/>
    <property type="match status" value="1"/>
</dbReference>
<dbReference type="PANTHER" id="PTHR37689">
    <property type="entry name" value="PROTEIN FDHE"/>
    <property type="match status" value="1"/>
</dbReference>
<evidence type="ECO:0000313" key="3">
    <source>
        <dbReference type="EMBL" id="MEQ3362582.1"/>
    </source>
</evidence>
<dbReference type="InterPro" id="IPR024064">
    <property type="entry name" value="FdhE-like_sf"/>
</dbReference>
<evidence type="ECO:0000256" key="1">
    <source>
        <dbReference type="ARBA" id="ARBA00022490"/>
    </source>
</evidence>
<dbReference type="Proteomes" id="UP001487305">
    <property type="component" value="Unassembled WGS sequence"/>
</dbReference>
<feature type="domain" description="FdhE C-terminal" evidence="2">
    <location>
        <begin position="224"/>
        <end position="295"/>
    </location>
</feature>
<evidence type="ECO:0000259" key="2">
    <source>
        <dbReference type="Pfam" id="PF24860"/>
    </source>
</evidence>
<dbReference type="CDD" id="cd16341">
    <property type="entry name" value="FdhE"/>
    <property type="match status" value="1"/>
</dbReference>
<name>A0ABV1JET0_9ACTN</name>
<dbReference type="RefSeq" id="WP_102374598.1">
    <property type="nucleotide sequence ID" value="NZ_JBBNOP010000004.1"/>
</dbReference>
<gene>
    <name evidence="3" type="ORF">AAA083_06305</name>
</gene>
<organism evidence="3 4">
    <name type="scientific">Raoultibacter massiliensis</name>
    <dbReference type="NCBI Taxonomy" id="1852371"/>
    <lineage>
        <taxon>Bacteria</taxon>
        <taxon>Bacillati</taxon>
        <taxon>Actinomycetota</taxon>
        <taxon>Coriobacteriia</taxon>
        <taxon>Eggerthellales</taxon>
        <taxon>Eggerthellaceae</taxon>
        <taxon>Raoultibacter</taxon>
    </lineage>
</organism>
<evidence type="ECO:0000313" key="4">
    <source>
        <dbReference type="Proteomes" id="UP001487305"/>
    </source>
</evidence>
<accession>A0ABV1JET0</accession>
<protein>
    <submittedName>
        <fullName evidence="3">Formate dehydrogenase accessory protein FdhE</fullName>
    </submittedName>
</protein>
<dbReference type="EMBL" id="JBBNOP010000004">
    <property type="protein sequence ID" value="MEQ3362582.1"/>
    <property type="molecule type" value="Genomic_DNA"/>
</dbReference>
<sequence length="300" mass="32483">MNFKQIDAAIAFYRDSADETTNARLAFFREIWETMGAVSEKHGEAQPYRVPEADALQACARDHVPVFSVSAVAIDREAFAEAVRALADLVARQAAFPDTLAEELTDQPWEQWVAQSPLELAGSDPAGYVEAFACMLELGGLSEGSASIGAIAASLSLRALLEAPARSVVEAMRIAGADRAHPLRCPVCGGEPTIARVGETEASQGRGKELWCGQCATAWSFERVRCARCGTQNQSRLHYYNVEGDDSHRIAVCDECEGYVRTVYQQDASAPFSFEVEDVAMAPLDAIASDPQFARVREGA</sequence>
<dbReference type="SUPFAM" id="SSF144020">
    <property type="entry name" value="FdhE-like"/>
    <property type="match status" value="1"/>
</dbReference>
<reference evidence="3 4" key="1">
    <citation type="submission" date="2024-04" db="EMBL/GenBank/DDBJ databases">
        <title>Human intestinal bacterial collection.</title>
        <authorList>
            <person name="Pauvert C."/>
            <person name="Hitch T.C.A."/>
            <person name="Clavel T."/>
        </authorList>
    </citation>
    <scope>NUCLEOTIDE SEQUENCE [LARGE SCALE GENOMIC DNA]</scope>
    <source>
        <strain evidence="3 4">CLA-KB-H42</strain>
    </source>
</reference>
<proteinExistence type="predicted"/>
<keyword evidence="1" id="KW-0963">Cytoplasm</keyword>
<dbReference type="PANTHER" id="PTHR37689:SF1">
    <property type="entry name" value="PROTEIN FDHE"/>
    <property type="match status" value="1"/>
</dbReference>
<dbReference type="Gene3D" id="3.90.1670.10">
    <property type="entry name" value="FdhE-like domain"/>
    <property type="match status" value="1"/>
</dbReference>
<dbReference type="InterPro" id="IPR056796">
    <property type="entry name" value="FdhE_C"/>
</dbReference>
<dbReference type="InterPro" id="IPR006452">
    <property type="entry name" value="Formate_DH_accessory"/>
</dbReference>
<comment type="caution">
    <text evidence="3">The sequence shown here is derived from an EMBL/GenBank/DDBJ whole genome shotgun (WGS) entry which is preliminary data.</text>
</comment>
<keyword evidence="4" id="KW-1185">Reference proteome</keyword>